<sequence length="168" mass="19520">MTYSLEHDYYISSTTLALLPAFDIRYQTVIHDLRGIFYSEKSMKTLLEEACLRCGSRMGGRLDAAKIMLSIRNKIPLIIDPFNGIYAFPTHSSKSRHNAWFFLAHIDQLKPHPDNPKQTLIYLHNGQYMIADCSYSTAKEQSIRTTLLYYRYSINPLRNNGPKDLYFK</sequence>
<name>A0A0C2VGI1_9BACL</name>
<comment type="caution">
    <text evidence="1">The sequence shown here is derived from an EMBL/GenBank/DDBJ whole genome shotgun (WGS) entry which is preliminary data.</text>
</comment>
<dbReference type="Pfam" id="PF06338">
    <property type="entry name" value="ComK"/>
    <property type="match status" value="1"/>
</dbReference>
<dbReference type="Proteomes" id="UP000031972">
    <property type="component" value="Unassembled WGS sequence"/>
</dbReference>
<evidence type="ECO:0000313" key="1">
    <source>
        <dbReference type="EMBL" id="KIL43098.1"/>
    </source>
</evidence>
<dbReference type="OrthoDB" id="2417337at2"/>
<dbReference type="RefSeq" id="WP_052477186.1">
    <property type="nucleotide sequence ID" value="NZ_JXRR01000022.1"/>
</dbReference>
<dbReference type="AlphaFoldDB" id="A0A0C2VGI1"/>
<dbReference type="InterPro" id="IPR010461">
    <property type="entry name" value="ComK"/>
</dbReference>
<reference evidence="1 2" key="1">
    <citation type="submission" date="2015-01" db="EMBL/GenBank/DDBJ databases">
        <title>Jeotgalibacillus campisalis genome sequencing.</title>
        <authorList>
            <person name="Goh K.M."/>
            <person name="Chan K.-G."/>
            <person name="Yaakop A.S."/>
            <person name="Ee R."/>
            <person name="Gan H.M."/>
            <person name="Chan C.S."/>
        </authorList>
    </citation>
    <scope>NUCLEOTIDE SEQUENCE [LARGE SCALE GENOMIC DNA]</scope>
    <source>
        <strain evidence="1 2">SF-57</strain>
    </source>
</reference>
<keyword evidence="2" id="KW-1185">Reference proteome</keyword>
<dbReference type="GO" id="GO:0030420">
    <property type="term" value="P:establishment of competence for transformation"/>
    <property type="evidence" value="ECO:0007669"/>
    <property type="project" value="InterPro"/>
</dbReference>
<gene>
    <name evidence="1" type="ORF">KR50_35010</name>
</gene>
<proteinExistence type="predicted"/>
<accession>A0A0C2VGI1</accession>
<evidence type="ECO:0000313" key="2">
    <source>
        <dbReference type="Proteomes" id="UP000031972"/>
    </source>
</evidence>
<evidence type="ECO:0008006" key="3">
    <source>
        <dbReference type="Google" id="ProtNLM"/>
    </source>
</evidence>
<organism evidence="1 2">
    <name type="scientific">Jeotgalibacillus campisalis</name>
    <dbReference type="NCBI Taxonomy" id="220754"/>
    <lineage>
        <taxon>Bacteria</taxon>
        <taxon>Bacillati</taxon>
        <taxon>Bacillota</taxon>
        <taxon>Bacilli</taxon>
        <taxon>Bacillales</taxon>
        <taxon>Caryophanaceae</taxon>
        <taxon>Jeotgalibacillus</taxon>
    </lineage>
</organism>
<protein>
    <recommendedName>
        <fullName evidence="3">Competence protein</fullName>
    </recommendedName>
</protein>
<dbReference type="EMBL" id="JXRR01000022">
    <property type="protein sequence ID" value="KIL43098.1"/>
    <property type="molecule type" value="Genomic_DNA"/>
</dbReference>
<dbReference type="PATRIC" id="fig|220754.4.peg.3514"/>